<dbReference type="Pfam" id="PF00535">
    <property type="entry name" value="Glycos_transf_2"/>
    <property type="match status" value="1"/>
</dbReference>
<dbReference type="InterPro" id="IPR011990">
    <property type="entry name" value="TPR-like_helical_dom_sf"/>
</dbReference>
<evidence type="ECO:0000313" key="3">
    <source>
        <dbReference type="Proteomes" id="UP000182584"/>
    </source>
</evidence>
<dbReference type="Gene3D" id="3.90.550.10">
    <property type="entry name" value="Spore Coat Polysaccharide Biosynthesis Protein SpsA, Chain A"/>
    <property type="match status" value="1"/>
</dbReference>
<name>A0A1H9TV58_BUTFI</name>
<feature type="domain" description="Glycosyltransferase 2-like" evidence="1">
    <location>
        <begin position="5"/>
        <end position="134"/>
    </location>
</feature>
<dbReference type="Proteomes" id="UP000182584">
    <property type="component" value="Unassembled WGS sequence"/>
</dbReference>
<dbReference type="EMBL" id="FOGJ01000016">
    <property type="protein sequence ID" value="SES00643.1"/>
    <property type="molecule type" value="Genomic_DNA"/>
</dbReference>
<dbReference type="SUPFAM" id="SSF53448">
    <property type="entry name" value="Nucleotide-diphospho-sugar transferases"/>
    <property type="match status" value="1"/>
</dbReference>
<dbReference type="OrthoDB" id="9815923at2"/>
<sequence>MSQFSVCTIMKNEEKNLPGFLEALQGFDVEIVIVDTGSGDRSIEIAEKKGVNVHRYEWKNDFSDARNYAIKLAKKDFIISLDCDEFIKRLDIDELEKMMIDNPDALGLIRFTNYMVADSEKGAYYDWIARIFDRRKFHFEGKIHEQLKPITGEEQQISGYYAPVEVIHNGYISDSEISEAKFRRNVRMLRDELKSNPDNKYIHFQLAQELYNHEEYEEAGEHFKEVLNAVTLKPGVEFHRLSVMGVTDCLLHLGKHKEALEYKKYVEMFGYTPDLHFLMGVVYYLNHDFMNAMQELVIATNMDNPAKEGTNSYLPLYYIGIINEQFENYNDARKFYEMCGDYEPAMERLKGIMTGGKNAD</sequence>
<dbReference type="RefSeq" id="WP_074756733.1">
    <property type="nucleotide sequence ID" value="NZ_FOGJ01000016.1"/>
</dbReference>
<gene>
    <name evidence="2" type="ORF">SAMN04487884_11618</name>
</gene>
<evidence type="ECO:0000259" key="1">
    <source>
        <dbReference type="Pfam" id="PF00535"/>
    </source>
</evidence>
<dbReference type="InterPro" id="IPR029044">
    <property type="entry name" value="Nucleotide-diphossugar_trans"/>
</dbReference>
<dbReference type="GO" id="GO:0016740">
    <property type="term" value="F:transferase activity"/>
    <property type="evidence" value="ECO:0007669"/>
    <property type="project" value="UniProtKB-KW"/>
</dbReference>
<dbReference type="PANTHER" id="PTHR43630:SF2">
    <property type="entry name" value="GLYCOSYLTRANSFERASE"/>
    <property type="match status" value="1"/>
</dbReference>
<protein>
    <submittedName>
        <fullName evidence="2">Glycosyltransferase involved in cell wall bisynthesis</fullName>
    </submittedName>
</protein>
<dbReference type="SUPFAM" id="SSF48452">
    <property type="entry name" value="TPR-like"/>
    <property type="match status" value="1"/>
</dbReference>
<keyword evidence="2" id="KW-0808">Transferase</keyword>
<dbReference type="PANTHER" id="PTHR43630">
    <property type="entry name" value="POLY-BETA-1,6-N-ACETYL-D-GLUCOSAMINE SYNTHASE"/>
    <property type="match status" value="1"/>
</dbReference>
<dbReference type="Gene3D" id="1.25.40.10">
    <property type="entry name" value="Tetratricopeptide repeat domain"/>
    <property type="match status" value="2"/>
</dbReference>
<organism evidence="2 3">
    <name type="scientific">Butyrivibrio fibrisolvens</name>
    <dbReference type="NCBI Taxonomy" id="831"/>
    <lineage>
        <taxon>Bacteria</taxon>
        <taxon>Bacillati</taxon>
        <taxon>Bacillota</taxon>
        <taxon>Clostridia</taxon>
        <taxon>Lachnospirales</taxon>
        <taxon>Lachnospiraceae</taxon>
        <taxon>Butyrivibrio</taxon>
    </lineage>
</organism>
<proteinExistence type="predicted"/>
<dbReference type="InterPro" id="IPR001173">
    <property type="entry name" value="Glyco_trans_2-like"/>
</dbReference>
<dbReference type="CDD" id="cd02511">
    <property type="entry name" value="Beta4Glucosyltransferase"/>
    <property type="match status" value="1"/>
</dbReference>
<accession>A0A1H9TV58</accession>
<reference evidence="2 3" key="1">
    <citation type="submission" date="2016-10" db="EMBL/GenBank/DDBJ databases">
        <authorList>
            <person name="de Groot N.N."/>
        </authorList>
    </citation>
    <scope>NUCLEOTIDE SEQUENCE [LARGE SCALE GENOMIC DNA]</scope>
    <source>
        <strain evidence="2 3">AR40</strain>
    </source>
</reference>
<evidence type="ECO:0000313" key="2">
    <source>
        <dbReference type="EMBL" id="SES00643.1"/>
    </source>
</evidence>
<dbReference type="AlphaFoldDB" id="A0A1H9TV58"/>